<dbReference type="Pfam" id="PF03352">
    <property type="entry name" value="Adenine_glyco"/>
    <property type="match status" value="1"/>
</dbReference>
<dbReference type="SUPFAM" id="SSF48150">
    <property type="entry name" value="DNA-glycosylase"/>
    <property type="match status" value="1"/>
</dbReference>
<protein>
    <submittedName>
        <fullName evidence="1">DNA-3-methyladenine glycosylase I</fullName>
        <ecNumber evidence="1">3.2.2.20</ecNumber>
    </submittedName>
</protein>
<dbReference type="GO" id="GO:0008725">
    <property type="term" value="F:DNA-3-methyladenine glycosylase activity"/>
    <property type="evidence" value="ECO:0007669"/>
    <property type="project" value="UniProtKB-EC"/>
</dbReference>
<reference evidence="2" key="1">
    <citation type="submission" date="2023-09" db="EMBL/GenBank/DDBJ databases">
        <authorList>
            <person name="Li S."/>
            <person name="Li X."/>
            <person name="Zhang C."/>
            <person name="Zhao Z."/>
        </authorList>
    </citation>
    <scope>NUCLEOTIDE SEQUENCE [LARGE SCALE GENOMIC DNA]</scope>
    <source>
        <strain evidence="2">SQ345</strain>
    </source>
</reference>
<dbReference type="RefSeq" id="WP_348389458.1">
    <property type="nucleotide sequence ID" value="NZ_CP134146.1"/>
</dbReference>
<dbReference type="EMBL" id="CP134146">
    <property type="protein sequence ID" value="WNC70317.1"/>
    <property type="molecule type" value="Genomic_DNA"/>
</dbReference>
<accession>A0ABY9TNH7</accession>
<dbReference type="Proteomes" id="UP001248581">
    <property type="component" value="Chromosome"/>
</dbReference>
<dbReference type="Gene3D" id="1.10.340.30">
    <property type="entry name" value="Hypothetical protein, domain 2"/>
    <property type="match status" value="1"/>
</dbReference>
<dbReference type="EC" id="3.2.2.20" evidence="1"/>
<organism evidence="1 2">
    <name type="scientific">Thalassotalea nanhaiensis</name>
    <dbReference type="NCBI Taxonomy" id="3065648"/>
    <lineage>
        <taxon>Bacteria</taxon>
        <taxon>Pseudomonadati</taxon>
        <taxon>Pseudomonadota</taxon>
        <taxon>Gammaproteobacteria</taxon>
        <taxon>Alteromonadales</taxon>
        <taxon>Colwelliaceae</taxon>
        <taxon>Thalassotalea</taxon>
    </lineage>
</organism>
<proteinExistence type="predicted"/>
<dbReference type="InterPro" id="IPR011257">
    <property type="entry name" value="DNA_glycosylase"/>
</dbReference>
<dbReference type="InterPro" id="IPR052891">
    <property type="entry name" value="DNA-3mA_glycosylase"/>
</dbReference>
<name>A0ABY9TNH7_9GAMM</name>
<dbReference type="PANTHER" id="PTHR30037">
    <property type="entry name" value="DNA-3-METHYLADENINE GLYCOSYLASE 1"/>
    <property type="match status" value="1"/>
</dbReference>
<evidence type="ECO:0000313" key="1">
    <source>
        <dbReference type="EMBL" id="WNC70317.1"/>
    </source>
</evidence>
<keyword evidence="1" id="KW-0326">Glycosidase</keyword>
<keyword evidence="2" id="KW-1185">Reference proteome</keyword>
<dbReference type="PANTHER" id="PTHR30037:SF4">
    <property type="entry name" value="DNA-3-METHYLADENINE GLYCOSYLASE I"/>
    <property type="match status" value="1"/>
</dbReference>
<sequence>MPNSTVKMKCRCPWLDKSKADYVEYHDKEWGVPVRDDQTMFEFLTLESAQAGLSWYTVLKKRENYRRLFANFDVKAVAKFDDDKIEELLLDAGIIRNRLKVKAAVNNAKLFLEIQQEFGSFCSYIWAYVDNKPIINNLDKLADYPATSEISDKLSKDLKNRGFKFVGSTIIYAHMQACGMVNDHSNDCYRKQQIINAY</sequence>
<evidence type="ECO:0000313" key="2">
    <source>
        <dbReference type="Proteomes" id="UP001248581"/>
    </source>
</evidence>
<gene>
    <name evidence="1" type="ORF">RI845_09285</name>
</gene>
<dbReference type="InterPro" id="IPR005019">
    <property type="entry name" value="Adenine_glyco"/>
</dbReference>
<keyword evidence="1" id="KW-0378">Hydrolase</keyword>